<proteinExistence type="predicted"/>
<reference evidence="1" key="2">
    <citation type="submission" date="2024-10" db="UniProtKB">
        <authorList>
            <consortium name="EnsemblProtists"/>
        </authorList>
    </citation>
    <scope>IDENTIFICATION</scope>
</reference>
<dbReference type="RefSeq" id="XP_005770985.1">
    <property type="nucleotide sequence ID" value="XM_005770928.1"/>
</dbReference>
<dbReference type="GeneID" id="17264101"/>
<dbReference type="AlphaFoldDB" id="A0A0D3J4X1"/>
<dbReference type="KEGG" id="ehx:EMIHUDRAFT_458919"/>
<dbReference type="EnsemblProtists" id="EOD18556">
    <property type="protein sequence ID" value="EOD18556"/>
    <property type="gene ID" value="EMIHUDRAFT_458919"/>
</dbReference>
<reference evidence="2" key="1">
    <citation type="journal article" date="2013" name="Nature">
        <title>Pan genome of the phytoplankton Emiliania underpins its global distribution.</title>
        <authorList>
            <person name="Read B.A."/>
            <person name="Kegel J."/>
            <person name="Klute M.J."/>
            <person name="Kuo A."/>
            <person name="Lefebvre S.C."/>
            <person name="Maumus F."/>
            <person name="Mayer C."/>
            <person name="Miller J."/>
            <person name="Monier A."/>
            <person name="Salamov A."/>
            <person name="Young J."/>
            <person name="Aguilar M."/>
            <person name="Claverie J.M."/>
            <person name="Frickenhaus S."/>
            <person name="Gonzalez K."/>
            <person name="Herman E.K."/>
            <person name="Lin Y.C."/>
            <person name="Napier J."/>
            <person name="Ogata H."/>
            <person name="Sarno A.F."/>
            <person name="Shmutz J."/>
            <person name="Schroeder D."/>
            <person name="de Vargas C."/>
            <person name="Verret F."/>
            <person name="von Dassow P."/>
            <person name="Valentin K."/>
            <person name="Van de Peer Y."/>
            <person name="Wheeler G."/>
            <person name="Dacks J.B."/>
            <person name="Delwiche C.F."/>
            <person name="Dyhrman S.T."/>
            <person name="Glockner G."/>
            <person name="John U."/>
            <person name="Richards T."/>
            <person name="Worden A.Z."/>
            <person name="Zhang X."/>
            <person name="Grigoriev I.V."/>
            <person name="Allen A.E."/>
            <person name="Bidle K."/>
            <person name="Borodovsky M."/>
            <person name="Bowler C."/>
            <person name="Brownlee C."/>
            <person name="Cock J.M."/>
            <person name="Elias M."/>
            <person name="Gladyshev V.N."/>
            <person name="Groth M."/>
            <person name="Guda C."/>
            <person name="Hadaegh A."/>
            <person name="Iglesias-Rodriguez M.D."/>
            <person name="Jenkins J."/>
            <person name="Jones B.M."/>
            <person name="Lawson T."/>
            <person name="Leese F."/>
            <person name="Lindquist E."/>
            <person name="Lobanov A."/>
            <person name="Lomsadze A."/>
            <person name="Malik S.B."/>
            <person name="Marsh M.E."/>
            <person name="Mackinder L."/>
            <person name="Mock T."/>
            <person name="Mueller-Roeber B."/>
            <person name="Pagarete A."/>
            <person name="Parker M."/>
            <person name="Probert I."/>
            <person name="Quesneville H."/>
            <person name="Raines C."/>
            <person name="Rensing S.A."/>
            <person name="Riano-Pachon D.M."/>
            <person name="Richier S."/>
            <person name="Rokitta S."/>
            <person name="Shiraiwa Y."/>
            <person name="Soanes D.M."/>
            <person name="van der Giezen M."/>
            <person name="Wahlund T.M."/>
            <person name="Williams B."/>
            <person name="Wilson W."/>
            <person name="Wolfe G."/>
            <person name="Wurch L.L."/>
        </authorList>
    </citation>
    <scope>NUCLEOTIDE SEQUENCE</scope>
</reference>
<protein>
    <submittedName>
        <fullName evidence="1">Uncharacterized protein</fullName>
    </submittedName>
</protein>
<dbReference type="HOGENOM" id="CLU_2065907_0_0_1"/>
<organism evidence="1 2">
    <name type="scientific">Emiliania huxleyi (strain CCMP1516)</name>
    <dbReference type="NCBI Taxonomy" id="280463"/>
    <lineage>
        <taxon>Eukaryota</taxon>
        <taxon>Haptista</taxon>
        <taxon>Haptophyta</taxon>
        <taxon>Prymnesiophyceae</taxon>
        <taxon>Isochrysidales</taxon>
        <taxon>Noelaerhabdaceae</taxon>
        <taxon>Emiliania</taxon>
    </lineage>
</organism>
<dbReference type="Proteomes" id="UP000013827">
    <property type="component" value="Unassembled WGS sequence"/>
</dbReference>
<name>A0A0D3J4X1_EMIH1</name>
<evidence type="ECO:0000313" key="2">
    <source>
        <dbReference type="Proteomes" id="UP000013827"/>
    </source>
</evidence>
<evidence type="ECO:0000313" key="1">
    <source>
        <dbReference type="EnsemblProtists" id="EOD18556"/>
    </source>
</evidence>
<sequence length="119" mass="12122">MSTTFFEASACNVADAICSAASANASGVLLACDYRYPREEGMLPKDCGPPEHALPEPSCGELLPAVFVSANTSALIAAAVSPGGDAPPAAWVAEGGAAYNATLTREESSCEPYRKVPAV</sequence>
<keyword evidence="2" id="KW-1185">Reference proteome</keyword>
<dbReference type="PaxDb" id="2903-EOD18556"/>
<accession>A0A0D3J4X1</accession>